<dbReference type="EMBL" id="NCEB01000019">
    <property type="protein sequence ID" value="OYX32967.1"/>
    <property type="molecule type" value="Genomic_DNA"/>
</dbReference>
<evidence type="ECO:0000313" key="4">
    <source>
        <dbReference type="EMBL" id="OYX32967.1"/>
    </source>
</evidence>
<dbReference type="AlphaFoldDB" id="A0A258FL74"/>
<dbReference type="SUPFAM" id="SSF50475">
    <property type="entry name" value="FMN-binding split barrel"/>
    <property type="match status" value="1"/>
</dbReference>
<dbReference type="GO" id="GO:0010181">
    <property type="term" value="F:FMN binding"/>
    <property type="evidence" value="ECO:0007669"/>
    <property type="project" value="InterPro"/>
</dbReference>
<feature type="domain" description="Flavin reductase like" evidence="3">
    <location>
        <begin position="23"/>
        <end position="164"/>
    </location>
</feature>
<organism evidence="4 5">
    <name type="scientific">Brevundimonas subvibrioides</name>
    <dbReference type="NCBI Taxonomy" id="74313"/>
    <lineage>
        <taxon>Bacteria</taxon>
        <taxon>Pseudomonadati</taxon>
        <taxon>Pseudomonadota</taxon>
        <taxon>Alphaproteobacteria</taxon>
        <taxon>Caulobacterales</taxon>
        <taxon>Caulobacteraceae</taxon>
        <taxon>Brevundimonas</taxon>
    </lineage>
</organism>
<dbReference type="InterPro" id="IPR012349">
    <property type="entry name" value="Split_barrel_FMN-bd"/>
</dbReference>
<name>A0A258FL74_9CAUL</name>
<sequence length="170" mass="18095">MSLEPIPDDAVSQSEARAYRDALGAFATGVCVVTADGPDGPLGITINSFTSVSLRPRLVMWCLDERSERYPAFAEAERFAIHVLDAQSEALARRFARGSGIMVEGEFERIGDGPPQLAAAAARFDCRTHQRVQMGDHVILVGAVEGFAASDSATLTYFRGRYGIAGGAGA</sequence>
<evidence type="ECO:0000259" key="3">
    <source>
        <dbReference type="SMART" id="SM00903"/>
    </source>
</evidence>
<dbReference type="Pfam" id="PF01613">
    <property type="entry name" value="Flavin_Reduct"/>
    <property type="match status" value="1"/>
</dbReference>
<gene>
    <name evidence="4" type="ORF">B7Z01_10035</name>
</gene>
<comment type="caution">
    <text evidence="4">The sequence shown here is derived from an EMBL/GenBank/DDBJ whole genome shotgun (WGS) entry which is preliminary data.</text>
</comment>
<dbReference type="SMART" id="SM00903">
    <property type="entry name" value="Flavin_Reduct"/>
    <property type="match status" value="1"/>
</dbReference>
<dbReference type="GO" id="GO:0042602">
    <property type="term" value="F:riboflavin reductase (NADPH) activity"/>
    <property type="evidence" value="ECO:0007669"/>
    <property type="project" value="TreeGrafter"/>
</dbReference>
<reference evidence="4 5" key="1">
    <citation type="submission" date="2017-03" db="EMBL/GenBank/DDBJ databases">
        <title>Lifting the veil on microbial sulfur biogeochemistry in mining wastewaters.</title>
        <authorList>
            <person name="Kantor R.S."/>
            <person name="Colenbrander Nelson T."/>
            <person name="Marshall S."/>
            <person name="Bennett D."/>
            <person name="Apte S."/>
            <person name="Camacho D."/>
            <person name="Thomas B.C."/>
            <person name="Warren L.A."/>
            <person name="Banfield J.F."/>
        </authorList>
    </citation>
    <scope>NUCLEOTIDE SEQUENCE [LARGE SCALE GENOMIC DNA]</scope>
    <source>
        <strain evidence="4">32-69-9</strain>
    </source>
</reference>
<dbReference type="InterPro" id="IPR002563">
    <property type="entry name" value="Flavin_Rdtase-like_dom"/>
</dbReference>
<dbReference type="PANTHER" id="PTHR30466">
    <property type="entry name" value="FLAVIN REDUCTASE"/>
    <property type="match status" value="1"/>
</dbReference>
<dbReference type="InterPro" id="IPR050268">
    <property type="entry name" value="NADH-dep_flavin_reductase"/>
</dbReference>
<comment type="similarity">
    <text evidence="1">Belongs to the non-flavoprotein flavin reductase family.</text>
</comment>
<accession>A0A258FL74</accession>
<evidence type="ECO:0000313" key="5">
    <source>
        <dbReference type="Proteomes" id="UP000215595"/>
    </source>
</evidence>
<keyword evidence="2" id="KW-0560">Oxidoreductase</keyword>
<evidence type="ECO:0000256" key="2">
    <source>
        <dbReference type="ARBA" id="ARBA00023002"/>
    </source>
</evidence>
<dbReference type="Proteomes" id="UP000215595">
    <property type="component" value="Unassembled WGS sequence"/>
</dbReference>
<evidence type="ECO:0000256" key="1">
    <source>
        <dbReference type="ARBA" id="ARBA00008898"/>
    </source>
</evidence>
<protein>
    <submittedName>
        <fullName evidence="4">Flavin reductase</fullName>
    </submittedName>
</protein>
<proteinExistence type="inferred from homology"/>
<dbReference type="Gene3D" id="2.30.110.10">
    <property type="entry name" value="Electron Transport, Fmn-binding Protein, Chain A"/>
    <property type="match status" value="1"/>
</dbReference>
<dbReference type="PANTHER" id="PTHR30466:SF11">
    <property type="entry name" value="FLAVIN-DEPENDENT MONOOXYGENASE, REDUCTASE SUBUNIT HSAB"/>
    <property type="match status" value="1"/>
</dbReference>